<keyword evidence="1" id="KW-0732">Signal</keyword>
<evidence type="ECO:0000313" key="3">
    <source>
        <dbReference type="EMBL" id="WKN36159.1"/>
    </source>
</evidence>
<protein>
    <submittedName>
        <fullName evidence="3">Glycerophosphodiester phosphodiesterase family protein</fullName>
    </submittedName>
</protein>
<feature type="chain" id="PRO_5041419681" evidence="1">
    <location>
        <begin position="20"/>
        <end position="291"/>
    </location>
</feature>
<dbReference type="Pfam" id="PF03009">
    <property type="entry name" value="GDPD"/>
    <property type="match status" value="1"/>
</dbReference>
<dbReference type="PROSITE" id="PS51257">
    <property type="entry name" value="PROKAR_LIPOPROTEIN"/>
    <property type="match status" value="1"/>
</dbReference>
<accession>A0AA49JFX2</accession>
<dbReference type="PROSITE" id="PS51704">
    <property type="entry name" value="GP_PDE"/>
    <property type="match status" value="1"/>
</dbReference>
<dbReference type="PANTHER" id="PTHR46211">
    <property type="entry name" value="GLYCEROPHOSPHORYL DIESTER PHOSPHODIESTERASE"/>
    <property type="match status" value="1"/>
</dbReference>
<proteinExistence type="predicted"/>
<dbReference type="SUPFAM" id="SSF51695">
    <property type="entry name" value="PLC-like phosphodiesterases"/>
    <property type="match status" value="1"/>
</dbReference>
<dbReference type="GO" id="GO:0008081">
    <property type="term" value="F:phosphoric diester hydrolase activity"/>
    <property type="evidence" value="ECO:0007669"/>
    <property type="project" value="InterPro"/>
</dbReference>
<dbReference type="InterPro" id="IPR030395">
    <property type="entry name" value="GP_PDE_dom"/>
</dbReference>
<feature type="signal peptide" evidence="1">
    <location>
        <begin position="1"/>
        <end position="19"/>
    </location>
</feature>
<reference evidence="3" key="1">
    <citation type="journal article" date="2023" name="Comput. Struct. Biotechnol. J.">
        <title>Discovery of a novel marine Bacteroidetes with a rich repertoire of carbohydrate-active enzymes.</title>
        <authorList>
            <person name="Chen B."/>
            <person name="Liu G."/>
            <person name="Chen Q."/>
            <person name="Wang H."/>
            <person name="Liu L."/>
            <person name="Tang K."/>
        </authorList>
    </citation>
    <scope>NUCLEOTIDE SEQUENCE</scope>
    <source>
        <strain evidence="3">TK19036</strain>
    </source>
</reference>
<organism evidence="3">
    <name type="scientific">Roseihalotalea indica</name>
    <dbReference type="NCBI Taxonomy" id="2867963"/>
    <lineage>
        <taxon>Bacteria</taxon>
        <taxon>Pseudomonadati</taxon>
        <taxon>Bacteroidota</taxon>
        <taxon>Cytophagia</taxon>
        <taxon>Cytophagales</taxon>
        <taxon>Catalimonadaceae</taxon>
        <taxon>Roseihalotalea</taxon>
    </lineage>
</organism>
<evidence type="ECO:0000259" key="2">
    <source>
        <dbReference type="PROSITE" id="PS51704"/>
    </source>
</evidence>
<dbReference type="AlphaFoldDB" id="A0AA49JFX2"/>
<dbReference type="EMBL" id="CP120682">
    <property type="protein sequence ID" value="WKN36159.1"/>
    <property type="molecule type" value="Genomic_DNA"/>
</dbReference>
<reference evidence="3" key="2">
    <citation type="journal article" date="2024" name="Antonie Van Leeuwenhoek">
        <title>Roseihalotalea indica gen. nov., sp. nov., a halophilic Bacteroidetes from mesopelagic Southwest Indian Ocean with higher carbohydrate metabolic potential.</title>
        <authorList>
            <person name="Chen B."/>
            <person name="Zhang M."/>
            <person name="Lin D."/>
            <person name="Ye J."/>
            <person name="Tang K."/>
        </authorList>
    </citation>
    <scope>NUCLEOTIDE SEQUENCE</scope>
    <source>
        <strain evidence="3">TK19036</strain>
    </source>
</reference>
<dbReference type="InterPro" id="IPR017946">
    <property type="entry name" value="PLC-like_Pdiesterase_TIM-brl"/>
</dbReference>
<dbReference type="GO" id="GO:0006629">
    <property type="term" value="P:lipid metabolic process"/>
    <property type="evidence" value="ECO:0007669"/>
    <property type="project" value="InterPro"/>
</dbReference>
<dbReference type="Gene3D" id="3.20.20.190">
    <property type="entry name" value="Phosphatidylinositol (PI) phosphodiesterase"/>
    <property type="match status" value="1"/>
</dbReference>
<evidence type="ECO:0000256" key="1">
    <source>
        <dbReference type="SAM" id="SignalP"/>
    </source>
</evidence>
<gene>
    <name evidence="3" type="ORF">K4G66_27720</name>
</gene>
<name>A0AA49JFX2_9BACT</name>
<dbReference type="PANTHER" id="PTHR46211:SF14">
    <property type="entry name" value="GLYCEROPHOSPHODIESTER PHOSPHODIESTERASE"/>
    <property type="match status" value="1"/>
</dbReference>
<dbReference type="CDD" id="cd08566">
    <property type="entry name" value="GDPD_AtGDE_like"/>
    <property type="match status" value="1"/>
</dbReference>
<feature type="domain" description="GP-PDE" evidence="2">
    <location>
        <begin position="48"/>
        <end position="277"/>
    </location>
</feature>
<sequence>MRKFTLGVFIIVILFAACSSDTQFERDFVPDYPITLRPEAALLVEHTKEVVVHRGANHLAPENTYAAAAKAIELGVDYVEIDVHRSLDGVHYIMHDLTLGRTTNGWGVIRLRNSAYLDGLDAGSWFSKEYIGEPIPRLEEYLRWIKGKAKVYLDVKTADLEKVVEIIRELDMENDVFFWFWSDAMVKEFRSLAPEMGLKVNASTADEVLKAQQVYGATIIECHVEQITPELLQACRSRGIRLMAYADTNTREEYEAVILSEADLVNLDRPQLYLQVLDSLNQVSSVKKRSL</sequence>